<organism evidence="1 2">
    <name type="scientific">Neobacillus novalis</name>
    <dbReference type="NCBI Taxonomy" id="220687"/>
    <lineage>
        <taxon>Bacteria</taxon>
        <taxon>Bacillati</taxon>
        <taxon>Bacillota</taxon>
        <taxon>Bacilli</taxon>
        <taxon>Bacillales</taxon>
        <taxon>Bacillaceae</taxon>
        <taxon>Neobacillus</taxon>
    </lineage>
</organism>
<reference evidence="1" key="1">
    <citation type="submission" date="2023-05" db="EMBL/GenBank/DDBJ databases">
        <title>Comparative genomics of Bacillaceae isolates and their secondary metabolite potential.</title>
        <authorList>
            <person name="Song L."/>
            <person name="Nielsen L.J."/>
            <person name="Mohite O."/>
            <person name="Xu X."/>
            <person name="Weber T."/>
            <person name="Kovacs A.T."/>
        </authorList>
    </citation>
    <scope>NUCLEOTIDE SEQUENCE</scope>
    <source>
        <strain evidence="1">XLM17</strain>
    </source>
</reference>
<dbReference type="EMBL" id="CP126114">
    <property type="protein sequence ID" value="WHY83980.1"/>
    <property type="molecule type" value="Genomic_DNA"/>
</dbReference>
<keyword evidence="2" id="KW-1185">Reference proteome</keyword>
<evidence type="ECO:0000313" key="2">
    <source>
        <dbReference type="Proteomes" id="UP001178288"/>
    </source>
</evidence>
<proteinExistence type="predicted"/>
<gene>
    <name evidence="1" type="ORF">QNH39_14945</name>
</gene>
<name>A0AA95MLA4_9BACI</name>
<protein>
    <submittedName>
        <fullName evidence="1">Uncharacterized protein</fullName>
    </submittedName>
</protein>
<dbReference type="RefSeq" id="WP_066087988.1">
    <property type="nucleotide sequence ID" value="NZ_CP126114.1"/>
</dbReference>
<accession>A0AA95MLA4</accession>
<dbReference type="KEGG" id="nnv:QNH39_14945"/>
<dbReference type="AlphaFoldDB" id="A0AA95MLA4"/>
<sequence>MNVELDDNKTFQVKSAITVNNLSSDIWNELVFYFIPNAFTKENKPERMTSASTFSITRVAINGEYTPFDLKNDILLLKPVNGMNAGAEAKVEIEYSMTIPEKGARLSESNGNFYLAQWYPMLAEYKNGWEKEDFSLTGESYHTDYSDFTVHYQVPQGYSVFSSAEQDAKEGTNNGTVSMKHIKEFYMAIVQNMMVKSTGLMVSPSE</sequence>
<dbReference type="Proteomes" id="UP001178288">
    <property type="component" value="Chromosome"/>
</dbReference>
<evidence type="ECO:0000313" key="1">
    <source>
        <dbReference type="EMBL" id="WHY83980.1"/>
    </source>
</evidence>